<evidence type="ECO:0000313" key="6">
    <source>
        <dbReference type="EMBL" id="KAF7195909.1"/>
    </source>
</evidence>
<dbReference type="SUPFAM" id="SSF54373">
    <property type="entry name" value="FAD-linked reductases, C-terminal domain"/>
    <property type="match status" value="1"/>
</dbReference>
<dbReference type="PANTHER" id="PTHR11552:SF138">
    <property type="entry name" value="DEHYDROGENASE PKFF-RELATED"/>
    <property type="match status" value="1"/>
</dbReference>
<dbReference type="InterPro" id="IPR007867">
    <property type="entry name" value="GMC_OxRtase_C"/>
</dbReference>
<proteinExistence type="inferred from homology"/>
<dbReference type="PIRSF" id="PIRSF000137">
    <property type="entry name" value="Alcohol_oxidase"/>
    <property type="match status" value="1"/>
</dbReference>
<sequence>MISPQWLEVDRAQSSFRRWILEFTPEPFVTANSLGYWSFSQAFLRFDNIVSAMKGSTCIATALCSQQVLSGSAPGSSLQQVVPGNQFGRPGKNATFDYVVVGGGTAGLAMAYRLAEDGTNTVAVIEAGGFYEQESGNTSVVPAYNQDYNYITPDSQYDEPLVDWGFLTSPQAGAMDQKFHYGRGKMLGGCSAENAMNYNRPTTGSLNMWADAVNDTSYTWENFAPFFKSSVTYSNPNSTIRASNASVPMISENGTAPLQVSFPHWASPMSSWAQLALREIGIPDIHSIIEGELAGSQYSPLTLNPEDQTRSSSQTSYLNAALESGRTNLQVYTHALAKQVLFNQNKTATSVLVQSGHTPTVFELTAKREVIVSAGAFQSPQLLMVSGIGPAQQLKEHNITVIADRPGVGQSMWDHVVLSVGRQVDVETYGRLSNVTLATQAEANYAHQRGILTNDQSDYLAFEKLPYRSSFTAATNASLAKFASDFPEVEYELSIAPFGTPSFSTPENPIDVGYIQPVLISPLSRGNVTISSADMSDPPIINPNWLTDPADQQVAVEAFKRGRQFFNTSAIAPILIGDELSPGQDLPDGSSDEEILKYIQTNIGFNWHASCTCKMGRLDDPMAVVDSHAKVIGVNNLRVVDASAFPLLPPGHPQSVVYALAEKIAADVLSGR</sequence>
<name>A0A8H6RQZ4_9PEZI</name>
<dbReference type="SUPFAM" id="SSF51905">
    <property type="entry name" value="FAD/NAD(P)-binding domain"/>
    <property type="match status" value="1"/>
</dbReference>
<comment type="cofactor">
    <cofactor evidence="4">
        <name>FAD</name>
        <dbReference type="ChEBI" id="CHEBI:57692"/>
    </cofactor>
</comment>
<dbReference type="Proteomes" id="UP000660729">
    <property type="component" value="Unassembled WGS sequence"/>
</dbReference>
<gene>
    <name evidence="6" type="ORF">HII31_02789</name>
</gene>
<evidence type="ECO:0000256" key="3">
    <source>
        <dbReference type="PIRSR" id="PIRSR000137-1"/>
    </source>
</evidence>
<feature type="domain" description="Glucose-methanol-choline oxidoreductase N-terminal" evidence="5">
    <location>
        <begin position="375"/>
        <end position="389"/>
    </location>
</feature>
<dbReference type="GO" id="GO:0044550">
    <property type="term" value="P:secondary metabolite biosynthetic process"/>
    <property type="evidence" value="ECO:0007669"/>
    <property type="project" value="TreeGrafter"/>
</dbReference>
<keyword evidence="2" id="KW-0325">Glycoprotein</keyword>
<feature type="binding site" evidence="4">
    <location>
        <begin position="653"/>
        <end position="654"/>
    </location>
    <ligand>
        <name>FAD</name>
        <dbReference type="ChEBI" id="CHEBI:57692"/>
    </ligand>
</feature>
<dbReference type="PROSITE" id="PS00624">
    <property type="entry name" value="GMC_OXRED_2"/>
    <property type="match status" value="1"/>
</dbReference>
<dbReference type="InterPro" id="IPR000172">
    <property type="entry name" value="GMC_OxRdtase_N"/>
</dbReference>
<dbReference type="AlphaFoldDB" id="A0A8H6RQZ4"/>
<protein>
    <submittedName>
        <fullName evidence="6">Patulin synthase</fullName>
    </submittedName>
</protein>
<dbReference type="GO" id="GO:0016614">
    <property type="term" value="F:oxidoreductase activity, acting on CH-OH group of donors"/>
    <property type="evidence" value="ECO:0007669"/>
    <property type="project" value="InterPro"/>
</dbReference>
<feature type="active site" description="Proton donor" evidence="3">
    <location>
        <position position="608"/>
    </location>
</feature>
<dbReference type="EMBL" id="JABCIY010000035">
    <property type="protein sequence ID" value="KAF7195909.1"/>
    <property type="molecule type" value="Genomic_DNA"/>
</dbReference>
<dbReference type="InterPro" id="IPR012132">
    <property type="entry name" value="GMC_OxRdtase"/>
</dbReference>
<organism evidence="6 7">
    <name type="scientific">Pseudocercospora fuligena</name>
    <dbReference type="NCBI Taxonomy" id="685502"/>
    <lineage>
        <taxon>Eukaryota</taxon>
        <taxon>Fungi</taxon>
        <taxon>Dikarya</taxon>
        <taxon>Ascomycota</taxon>
        <taxon>Pezizomycotina</taxon>
        <taxon>Dothideomycetes</taxon>
        <taxon>Dothideomycetidae</taxon>
        <taxon>Mycosphaerellales</taxon>
        <taxon>Mycosphaerellaceae</taxon>
        <taxon>Pseudocercospora</taxon>
    </lineage>
</organism>
<reference evidence="6" key="1">
    <citation type="submission" date="2020-04" db="EMBL/GenBank/DDBJ databases">
        <title>Draft genome resource of the tomato pathogen Pseudocercospora fuligena.</title>
        <authorList>
            <person name="Zaccaron A."/>
        </authorList>
    </citation>
    <scope>NUCLEOTIDE SEQUENCE</scope>
    <source>
        <strain evidence="6">PF001</strain>
    </source>
</reference>
<feature type="active site" description="Proton acceptor" evidence="3">
    <location>
        <position position="652"/>
    </location>
</feature>
<keyword evidence="4" id="KW-0285">Flavoprotein</keyword>
<evidence type="ECO:0000256" key="4">
    <source>
        <dbReference type="PIRSR" id="PIRSR000137-2"/>
    </source>
</evidence>
<evidence type="ECO:0000313" key="7">
    <source>
        <dbReference type="Proteomes" id="UP000660729"/>
    </source>
</evidence>
<dbReference type="Pfam" id="PF05199">
    <property type="entry name" value="GMC_oxred_C"/>
    <property type="match status" value="1"/>
</dbReference>
<keyword evidence="4" id="KW-0274">FAD</keyword>
<accession>A0A8H6RQZ4</accession>
<evidence type="ECO:0000256" key="1">
    <source>
        <dbReference type="ARBA" id="ARBA00010790"/>
    </source>
</evidence>
<dbReference type="Gene3D" id="3.30.560.10">
    <property type="entry name" value="Glucose Oxidase, domain 3"/>
    <property type="match status" value="1"/>
</dbReference>
<dbReference type="InterPro" id="IPR036188">
    <property type="entry name" value="FAD/NAD-bd_sf"/>
</dbReference>
<dbReference type="PANTHER" id="PTHR11552">
    <property type="entry name" value="GLUCOSE-METHANOL-CHOLINE GMC OXIDOREDUCTASE"/>
    <property type="match status" value="1"/>
</dbReference>
<feature type="binding site" evidence="4">
    <location>
        <begin position="607"/>
        <end position="608"/>
    </location>
    <ligand>
        <name>FAD</name>
        <dbReference type="ChEBI" id="CHEBI:57692"/>
    </ligand>
</feature>
<evidence type="ECO:0000256" key="2">
    <source>
        <dbReference type="ARBA" id="ARBA00023180"/>
    </source>
</evidence>
<dbReference type="OrthoDB" id="269227at2759"/>
<comment type="caution">
    <text evidence="6">The sequence shown here is derived from an EMBL/GenBank/DDBJ whole genome shotgun (WGS) entry which is preliminary data.</text>
</comment>
<dbReference type="Gene3D" id="3.50.50.60">
    <property type="entry name" value="FAD/NAD(P)-binding domain"/>
    <property type="match status" value="1"/>
</dbReference>
<comment type="similarity">
    <text evidence="1">Belongs to the GMC oxidoreductase family.</text>
</comment>
<dbReference type="Pfam" id="PF00732">
    <property type="entry name" value="GMC_oxred_N"/>
    <property type="match status" value="1"/>
</dbReference>
<keyword evidence="7" id="KW-1185">Reference proteome</keyword>
<dbReference type="GO" id="GO:0050660">
    <property type="term" value="F:flavin adenine dinucleotide binding"/>
    <property type="evidence" value="ECO:0007669"/>
    <property type="project" value="InterPro"/>
</dbReference>
<evidence type="ECO:0000259" key="5">
    <source>
        <dbReference type="PROSITE" id="PS00624"/>
    </source>
</evidence>